<feature type="compositionally biased region" description="Low complexity" evidence="12">
    <location>
        <begin position="905"/>
        <end position="914"/>
    </location>
</feature>
<dbReference type="FunCoup" id="S2JXI2">
    <property type="interactions" value="266"/>
</dbReference>
<comment type="subcellular location">
    <subcellularLocation>
        <location evidence="3">Cell membrane</location>
        <topology evidence="3">Peripheral membrane protein</topology>
        <orientation evidence="3">Cytoplasmic side</orientation>
    </subcellularLocation>
    <subcellularLocation>
        <location evidence="2">Cytoplasm</location>
        <location evidence="2">Cytoskeleton</location>
        <location evidence="2">Actin patch</location>
    </subcellularLocation>
    <subcellularLocation>
        <location evidence="1">Endosome membrane</location>
        <topology evidence="1">Peripheral membrane protein</topology>
        <orientation evidence="1">Cytoplasmic side</orientation>
    </subcellularLocation>
</comment>
<proteinExistence type="inferred from homology"/>
<evidence type="ECO:0000256" key="12">
    <source>
        <dbReference type="SAM" id="MobiDB-lite"/>
    </source>
</evidence>
<dbReference type="GO" id="GO:0010008">
    <property type="term" value="C:endosome membrane"/>
    <property type="evidence" value="ECO:0007669"/>
    <property type="project" value="UniProtKB-SubCell"/>
</dbReference>
<keyword evidence="9" id="KW-0009">Actin-binding</keyword>
<evidence type="ECO:0000256" key="5">
    <source>
        <dbReference type="ARBA" id="ARBA00020357"/>
    </source>
</evidence>
<dbReference type="Pfam" id="PF03983">
    <property type="entry name" value="SHD1"/>
    <property type="match status" value="1"/>
</dbReference>
<evidence type="ECO:0000259" key="13">
    <source>
        <dbReference type="PROSITE" id="PS50002"/>
    </source>
</evidence>
<feature type="region of interest" description="Disordered" evidence="12">
    <location>
        <begin position="1046"/>
        <end position="1118"/>
    </location>
</feature>
<dbReference type="VEuPathDB" id="FungiDB:HMPREF1544_08715"/>
<dbReference type="InterPro" id="IPR035800">
    <property type="entry name" value="Sla1_SH3_1"/>
</dbReference>
<feature type="domain" description="SH3" evidence="13">
    <location>
        <begin position="2"/>
        <end position="66"/>
    </location>
</feature>
<dbReference type="GO" id="GO:0003779">
    <property type="term" value="F:actin binding"/>
    <property type="evidence" value="ECO:0007669"/>
    <property type="project" value="UniProtKB-KW"/>
</dbReference>
<dbReference type="InterPro" id="IPR056996">
    <property type="entry name" value="PH_SLA1"/>
</dbReference>
<feature type="domain" description="SH3" evidence="13">
    <location>
        <begin position="68"/>
        <end position="128"/>
    </location>
</feature>
<evidence type="ECO:0000256" key="1">
    <source>
        <dbReference type="ARBA" id="ARBA00004125"/>
    </source>
</evidence>
<feature type="compositionally biased region" description="Low complexity" evidence="12">
    <location>
        <begin position="992"/>
        <end position="1003"/>
    </location>
</feature>
<feature type="compositionally biased region" description="Polar residues" evidence="12">
    <location>
        <begin position="960"/>
        <end position="991"/>
    </location>
</feature>
<dbReference type="PANTHER" id="PTHR15735">
    <property type="entry name" value="FCH AND DOUBLE SH3 DOMAINS PROTEIN"/>
    <property type="match status" value="1"/>
</dbReference>
<dbReference type="GO" id="GO:0005886">
    <property type="term" value="C:plasma membrane"/>
    <property type="evidence" value="ECO:0007669"/>
    <property type="project" value="UniProtKB-SubCell"/>
</dbReference>
<dbReference type="InterPro" id="IPR013761">
    <property type="entry name" value="SAM/pointed_sf"/>
</dbReference>
<dbReference type="eggNOG" id="ENOG502QQC3">
    <property type="taxonomic scope" value="Eukaryota"/>
</dbReference>
<evidence type="ECO:0000256" key="7">
    <source>
        <dbReference type="ARBA" id="ARBA00022583"/>
    </source>
</evidence>
<feature type="region of interest" description="Disordered" evidence="12">
    <location>
        <begin position="892"/>
        <end position="914"/>
    </location>
</feature>
<feature type="region of interest" description="Disordered" evidence="12">
    <location>
        <begin position="736"/>
        <end position="771"/>
    </location>
</feature>
<gene>
    <name evidence="14" type="ORF">HMPREF1544_08715</name>
</gene>
<reference evidence="15" key="1">
    <citation type="submission" date="2013-05" db="EMBL/GenBank/DDBJ databases">
        <title>The Genome sequence of Mucor circinelloides f. circinelloides 1006PhL.</title>
        <authorList>
            <consortium name="The Broad Institute Genomics Platform"/>
            <person name="Cuomo C."/>
            <person name="Earl A."/>
            <person name="Findley K."/>
            <person name="Lee S.C."/>
            <person name="Walker B."/>
            <person name="Young S."/>
            <person name="Zeng Q."/>
            <person name="Gargeya S."/>
            <person name="Fitzgerald M."/>
            <person name="Haas B."/>
            <person name="Abouelleil A."/>
            <person name="Allen A.W."/>
            <person name="Alvarado L."/>
            <person name="Arachchi H.M."/>
            <person name="Berlin A.M."/>
            <person name="Chapman S.B."/>
            <person name="Gainer-Dewar J."/>
            <person name="Goldberg J."/>
            <person name="Griggs A."/>
            <person name="Gujja S."/>
            <person name="Hansen M."/>
            <person name="Howarth C."/>
            <person name="Imamovic A."/>
            <person name="Ireland A."/>
            <person name="Larimer J."/>
            <person name="McCowan C."/>
            <person name="Murphy C."/>
            <person name="Pearson M."/>
            <person name="Poon T.W."/>
            <person name="Priest M."/>
            <person name="Roberts A."/>
            <person name="Saif S."/>
            <person name="Shea T."/>
            <person name="Sisk P."/>
            <person name="Sykes S."/>
            <person name="Wortman J."/>
            <person name="Nusbaum C."/>
            <person name="Birren B."/>
        </authorList>
    </citation>
    <scope>NUCLEOTIDE SEQUENCE [LARGE SCALE GENOMIC DNA]</scope>
    <source>
        <strain evidence="15">1006PhL</strain>
    </source>
</reference>
<evidence type="ECO:0000256" key="11">
    <source>
        <dbReference type="PROSITE-ProRule" id="PRU00192"/>
    </source>
</evidence>
<dbReference type="STRING" id="1220926.S2JXI2"/>
<evidence type="ECO:0000313" key="14">
    <source>
        <dbReference type="EMBL" id="EPB84550.1"/>
    </source>
</evidence>
<feature type="region of interest" description="Disordered" evidence="12">
    <location>
        <begin position="672"/>
        <end position="694"/>
    </location>
</feature>
<feature type="compositionally biased region" description="Basic and acidic residues" evidence="12">
    <location>
        <begin position="401"/>
        <end position="471"/>
    </location>
</feature>
<feature type="compositionally biased region" description="Low complexity" evidence="12">
    <location>
        <begin position="390"/>
        <end position="400"/>
    </location>
</feature>
<keyword evidence="10" id="KW-0963">Cytoplasm</keyword>
<feature type="compositionally biased region" description="Polar residues" evidence="12">
    <location>
        <begin position="758"/>
        <end position="771"/>
    </location>
</feature>
<dbReference type="PROSITE" id="PS50002">
    <property type="entry name" value="SH3"/>
    <property type="match status" value="3"/>
</dbReference>
<dbReference type="InterPro" id="IPR007131">
    <property type="entry name" value="SHD1"/>
</dbReference>
<protein>
    <recommendedName>
        <fullName evidence="5">Actin cytoskeleton-regulatory complex protein SLA1</fullName>
    </recommendedName>
</protein>
<accession>S2JXI2</accession>
<dbReference type="OrthoDB" id="5971719at2759"/>
<dbReference type="Gene3D" id="1.10.150.50">
    <property type="entry name" value="Transcription Factor, Ets-1"/>
    <property type="match status" value="1"/>
</dbReference>
<keyword evidence="8" id="KW-0967">Endosome</keyword>
<feature type="region of interest" description="Disordered" evidence="12">
    <location>
        <begin position="1131"/>
        <end position="1152"/>
    </location>
</feature>
<feature type="compositionally biased region" description="Polar residues" evidence="12">
    <location>
        <begin position="1046"/>
        <end position="1070"/>
    </location>
</feature>
<feature type="compositionally biased region" description="Polar residues" evidence="12">
    <location>
        <begin position="1100"/>
        <end position="1115"/>
    </location>
</feature>
<dbReference type="SMART" id="SM00326">
    <property type="entry name" value="SH3"/>
    <property type="match status" value="3"/>
</dbReference>
<feature type="compositionally biased region" description="Low complexity" evidence="12">
    <location>
        <begin position="505"/>
        <end position="517"/>
    </location>
</feature>
<dbReference type="GO" id="GO:0030479">
    <property type="term" value="C:actin cortical patch"/>
    <property type="evidence" value="ECO:0007669"/>
    <property type="project" value="UniProtKB-SubCell"/>
</dbReference>
<dbReference type="CDD" id="cd22249">
    <property type="entry name" value="UDM1_RNF168_RNF169-like"/>
    <property type="match status" value="1"/>
</dbReference>
<dbReference type="GO" id="GO:0043130">
    <property type="term" value="F:ubiquitin binding"/>
    <property type="evidence" value="ECO:0007669"/>
    <property type="project" value="InterPro"/>
</dbReference>
<comment type="similarity">
    <text evidence="4">Belongs to the SLA1 family.</text>
</comment>
<feature type="compositionally biased region" description="Low complexity" evidence="12">
    <location>
        <begin position="1080"/>
        <end position="1099"/>
    </location>
</feature>
<evidence type="ECO:0000256" key="9">
    <source>
        <dbReference type="ARBA" id="ARBA00023203"/>
    </source>
</evidence>
<dbReference type="CDD" id="cd11773">
    <property type="entry name" value="SH3_Sla1p_1"/>
    <property type="match status" value="1"/>
</dbReference>
<name>S2JXI2_MUCC1</name>
<dbReference type="GO" id="GO:0030674">
    <property type="term" value="F:protein-macromolecule adaptor activity"/>
    <property type="evidence" value="ECO:0007669"/>
    <property type="project" value="InterPro"/>
</dbReference>
<evidence type="ECO:0000256" key="8">
    <source>
        <dbReference type="ARBA" id="ARBA00022753"/>
    </source>
</evidence>
<organism evidence="14 15">
    <name type="scientific">Mucor circinelloides f. circinelloides (strain 1006PhL)</name>
    <name type="common">Mucormycosis agent</name>
    <name type="synonym">Calyptromyces circinelloides</name>
    <dbReference type="NCBI Taxonomy" id="1220926"/>
    <lineage>
        <taxon>Eukaryota</taxon>
        <taxon>Fungi</taxon>
        <taxon>Fungi incertae sedis</taxon>
        <taxon>Mucoromycota</taxon>
        <taxon>Mucoromycotina</taxon>
        <taxon>Mucoromycetes</taxon>
        <taxon>Mucorales</taxon>
        <taxon>Mucorineae</taxon>
        <taxon>Mucoraceae</taxon>
        <taxon>Mucor</taxon>
    </lineage>
</organism>
<dbReference type="Gene3D" id="2.30.30.700">
    <property type="entry name" value="SLA1 homology domain 1"/>
    <property type="match status" value="1"/>
</dbReference>
<feature type="region of interest" description="Disordered" evidence="12">
    <location>
        <begin position="960"/>
        <end position="1020"/>
    </location>
</feature>
<feature type="domain" description="SH3" evidence="13">
    <location>
        <begin position="310"/>
        <end position="371"/>
    </location>
</feature>
<keyword evidence="6 11" id="KW-0728">SH3 domain</keyword>
<dbReference type="Pfam" id="PF24081">
    <property type="entry name" value="PH_SLA1"/>
    <property type="match status" value="1"/>
</dbReference>
<feature type="compositionally biased region" description="Basic and acidic residues" evidence="12">
    <location>
        <begin position="526"/>
        <end position="538"/>
    </location>
</feature>
<feature type="compositionally biased region" description="Polar residues" evidence="12">
    <location>
        <begin position="1004"/>
        <end position="1018"/>
    </location>
</feature>
<dbReference type="Pfam" id="PF14604">
    <property type="entry name" value="SH3_9"/>
    <property type="match status" value="1"/>
</dbReference>
<evidence type="ECO:0000256" key="4">
    <source>
        <dbReference type="ARBA" id="ARBA00007948"/>
    </source>
</evidence>
<keyword evidence="15" id="KW-1185">Reference proteome</keyword>
<dbReference type="EMBL" id="KE124036">
    <property type="protein sequence ID" value="EPB84550.1"/>
    <property type="molecule type" value="Genomic_DNA"/>
</dbReference>
<dbReference type="GO" id="GO:0006897">
    <property type="term" value="P:endocytosis"/>
    <property type="evidence" value="ECO:0007669"/>
    <property type="project" value="UniProtKB-KW"/>
</dbReference>
<dbReference type="GO" id="GO:0042802">
    <property type="term" value="F:identical protein binding"/>
    <property type="evidence" value="ECO:0007669"/>
    <property type="project" value="InterPro"/>
</dbReference>
<evidence type="ECO:0000256" key="3">
    <source>
        <dbReference type="ARBA" id="ARBA00004413"/>
    </source>
</evidence>
<feature type="region of interest" description="Disordered" evidence="12">
    <location>
        <begin position="379"/>
        <end position="538"/>
    </location>
</feature>
<feature type="compositionally biased region" description="Basic and acidic residues" evidence="12">
    <location>
        <begin position="379"/>
        <end position="389"/>
    </location>
</feature>
<dbReference type="PRINTS" id="PR00452">
    <property type="entry name" value="SH3DOMAIN"/>
</dbReference>
<evidence type="ECO:0000256" key="10">
    <source>
        <dbReference type="ARBA" id="ARBA00023212"/>
    </source>
</evidence>
<dbReference type="InParanoid" id="S2JXI2"/>
<dbReference type="Gene3D" id="2.30.30.40">
    <property type="entry name" value="SH3 Domains"/>
    <property type="match status" value="3"/>
</dbReference>
<dbReference type="PANTHER" id="PTHR15735:SF21">
    <property type="entry name" value="PROTEIN NERVOUS WRECK"/>
    <property type="match status" value="1"/>
</dbReference>
<evidence type="ECO:0000256" key="2">
    <source>
        <dbReference type="ARBA" id="ARBA00004134"/>
    </source>
</evidence>
<evidence type="ECO:0000313" key="15">
    <source>
        <dbReference type="Proteomes" id="UP000014254"/>
    </source>
</evidence>
<dbReference type="Pfam" id="PF00018">
    <property type="entry name" value="SH3_1"/>
    <property type="match status" value="1"/>
</dbReference>
<dbReference type="OMA" id="GENTTHE"/>
<evidence type="ECO:0000256" key="6">
    <source>
        <dbReference type="ARBA" id="ARBA00022443"/>
    </source>
</evidence>
<feature type="compositionally biased region" description="Polar residues" evidence="12">
    <location>
        <begin position="833"/>
        <end position="874"/>
    </location>
</feature>
<keyword evidence="7" id="KW-0254">Endocytosis</keyword>
<feature type="region of interest" description="Disordered" evidence="12">
    <location>
        <begin position="801"/>
        <end position="874"/>
    </location>
</feature>
<feature type="compositionally biased region" description="Low complexity" evidence="12">
    <location>
        <begin position="1137"/>
        <end position="1152"/>
    </location>
</feature>
<sequence length="1152" mass="126498">MKYVAICVALYDYQAQVDDEELSFNADDVLYILENNDPDWYKAQLKVPSAPDGGPIGIIPSNYVEKAKPIGSVKAIYDYQPQSIEEVEFKEDEVLALYENDDPDWFVVEKSNGDIGLAPSNYVEQQEQGATNVEKPLPAVANASPLLAAPTTSTTAAASPVLNRSDSALSWSVHEYDVIKKKKTKSKGNLMVGNGMFCYGSETDKASPVRQFQVNQVLTASIDGKNVHIEMNDAQHSVFDFQTASQSEAKGILTKIESSKTASNAAVGLALPSPAAMTTSTSPVSVHTPAPAPAPPVIEESASVNGASACEPRWAIALFAFKPEADEETYLEEHEQVLITDYISSTDWWTIEHKDGTAGIVPANYVKFQDEYEADLRAEEAEEEKKRSEAAAAAARQAEIAAKEKQQREMEEKERKRKEEEDQREKQRQKEMAELNRQRDLEEKERARQAEVDRRRKMQEEAKQRELDAKKQANLAATTMASPQMGGGSPRRSQIPAPPPPPPALSSHTASSPSLPTYNQQPAAPKHTDPNKPDPAKVRMWTDRTGAFKVEAQFLSCANGKIRLFKTNGVKIDVPTQKMCIEDLKYIEQETGIKQYEDTNDNIPLAQLNNNSKFSWFDYFKKANLPHSACVEYAGNFDANKLTEQDVERLTHRKMKLLGMSEKHVQRIQRFIETNQAEPPSDNEGARPGGLARPKMKVKKSVTFGAVSYIHEDGDSDNDDDVQWQIQQDEILARQLQEQEQHSGGGSSSLHRRGTGRPTPSHSAPRDVNSSVLTPQQFEPLKPVQAAPVQSPPQQQREITPLTALPVQNNNTAPPPPPKPAFEDDAWAPRAGSSPSVQAATASPAWNATQRSNTLPANVSSPARQRPTAQLSQQSMVDPQLLAKWGGSPALAAANSRPVPPPPTSAAIATPNNTNFAPLQRSATMQPQTTGFQPQGSMTSLPTMLNQASNASLPTLQPQASMTSLPQTQQVPATPSFVNNGFQQQQQPTGTSFSSPSVQQPQFTNNNSSSSLNQYMYNQPSPHVVPLQSVLPPPLAPQLTASSYQSTVSSFGSPQIQPQTTGRNWANATPDNPFGSGALNNPAMMQQQQQPNYGMPPQNTGFVPQQQYGNHTQIDPTDKYAVFKTVNTSTPSVFSNQQQQQQPPQQQRSFYY</sequence>
<keyword evidence="10" id="KW-0206">Cytoskeleton</keyword>
<dbReference type="InterPro" id="IPR001452">
    <property type="entry name" value="SH3_domain"/>
</dbReference>
<dbReference type="InterPro" id="IPR036028">
    <property type="entry name" value="SH3-like_dom_sf"/>
</dbReference>
<dbReference type="Proteomes" id="UP000014254">
    <property type="component" value="Unassembled WGS sequence"/>
</dbReference>
<dbReference type="SUPFAM" id="SSF50044">
    <property type="entry name" value="SH3-domain"/>
    <property type="match status" value="3"/>
</dbReference>
<dbReference type="AlphaFoldDB" id="S2JXI2"/>